<comment type="subcellular location">
    <subcellularLocation>
        <location evidence="1">Cell membrane</location>
        <topology evidence="1">Multi-pass membrane protein</topology>
    </subcellularLocation>
</comment>
<reference evidence="9" key="2">
    <citation type="submission" date="2012-01" db="EMBL/GenBank/DDBJ databases">
        <title>Complete sequence of chromosome of Marinitoga piezophila KA3.</title>
        <authorList>
            <person name="Lucas S."/>
            <person name="Han J."/>
            <person name="Lapidus A."/>
            <person name="Cheng J.-F."/>
            <person name="Goodwin L."/>
            <person name="Pitluck S."/>
            <person name="Peters L."/>
            <person name="Mikhailova N."/>
            <person name="Teshima H."/>
            <person name="Detter J.C."/>
            <person name="Han C."/>
            <person name="Tapia R."/>
            <person name="Land M."/>
            <person name="Hauser L."/>
            <person name="Kyrpides N."/>
            <person name="Ivanova N."/>
            <person name="Pagani I."/>
            <person name="Jebbar M."/>
            <person name="Vannier P."/>
            <person name="Oger P."/>
            <person name="Cario A."/>
            <person name="Bartlett D."/>
            <person name="Noll K.M."/>
            <person name="Woyke T."/>
        </authorList>
    </citation>
    <scope>NUCLEOTIDE SEQUENCE [LARGE SCALE GENOMIC DNA]</scope>
    <source>
        <strain evidence="9">DSM 14283 / JCM 11233 / KA3</strain>
    </source>
</reference>
<evidence type="ECO:0000256" key="2">
    <source>
        <dbReference type="ARBA" id="ARBA00022475"/>
    </source>
</evidence>
<keyword evidence="3 6" id="KW-0812">Transmembrane</keyword>
<proteinExistence type="predicted"/>
<evidence type="ECO:0000256" key="1">
    <source>
        <dbReference type="ARBA" id="ARBA00004651"/>
    </source>
</evidence>
<dbReference type="Proteomes" id="UP000007161">
    <property type="component" value="Chromosome"/>
</dbReference>
<dbReference type="EMBL" id="CP003257">
    <property type="protein sequence ID" value="AEX85920.1"/>
    <property type="molecule type" value="Genomic_DNA"/>
</dbReference>
<dbReference type="KEGG" id="mpz:Marpi_1526"/>
<dbReference type="HOGENOM" id="CLU_008861_1_1_0"/>
<feature type="transmembrane region" description="Helical" evidence="6">
    <location>
        <begin position="247"/>
        <end position="272"/>
    </location>
</feature>
<dbReference type="eggNOG" id="COG1033">
    <property type="taxonomic scope" value="Bacteria"/>
</dbReference>
<dbReference type="Gene3D" id="1.20.1640.10">
    <property type="entry name" value="Multidrug efflux transporter AcrB transmembrane domain"/>
    <property type="match status" value="2"/>
</dbReference>
<feature type="domain" description="SSD" evidence="7">
    <location>
        <begin position="220"/>
        <end position="346"/>
    </location>
</feature>
<reference evidence="8 9" key="1">
    <citation type="journal article" date="2012" name="J. Bacteriol.">
        <title>Complete Genome Sequence of the Thermophilic, Piezophilic, Heterotrophic Bacterium Marinitoga piezophila KA3.</title>
        <authorList>
            <person name="Lucas S."/>
            <person name="Han J."/>
            <person name="Lapidus A."/>
            <person name="Cheng J.F."/>
            <person name="Goodwin L.A."/>
            <person name="Pitluck S."/>
            <person name="Peters L."/>
            <person name="Mikhailova N."/>
            <person name="Teshima H."/>
            <person name="Detter J.C."/>
            <person name="Han C."/>
            <person name="Tapia R."/>
            <person name="Land M."/>
            <person name="Hauser L."/>
            <person name="Kyrpides N.C."/>
            <person name="Ivanova N."/>
            <person name="Pagani I."/>
            <person name="Vannier P."/>
            <person name="Oger P."/>
            <person name="Bartlett D.H."/>
            <person name="Noll K.M."/>
            <person name="Woyke T."/>
            <person name="Jebbar M."/>
        </authorList>
    </citation>
    <scope>NUCLEOTIDE SEQUENCE [LARGE SCALE GENOMIC DNA]</scope>
    <source>
        <strain evidence="9">DSM 14283 / JCM 11233 / KA3</strain>
    </source>
</reference>
<feature type="transmembrane region" description="Helical" evidence="6">
    <location>
        <begin position="581"/>
        <end position="601"/>
    </location>
</feature>
<dbReference type="AlphaFoldDB" id="H2J4A5"/>
<dbReference type="InterPro" id="IPR004869">
    <property type="entry name" value="MMPL_dom"/>
</dbReference>
<dbReference type="SUPFAM" id="SSF82866">
    <property type="entry name" value="Multidrug efflux transporter AcrB transmembrane domain"/>
    <property type="match status" value="2"/>
</dbReference>
<feature type="transmembrane region" description="Helical" evidence="6">
    <location>
        <begin position="607"/>
        <end position="633"/>
    </location>
</feature>
<dbReference type="STRING" id="443254.Marpi_1526"/>
<dbReference type="OrthoDB" id="9809027at2"/>
<dbReference type="PANTHER" id="PTHR33406">
    <property type="entry name" value="MEMBRANE PROTEIN MJ1562-RELATED"/>
    <property type="match status" value="1"/>
</dbReference>
<evidence type="ECO:0000256" key="3">
    <source>
        <dbReference type="ARBA" id="ARBA00022692"/>
    </source>
</evidence>
<dbReference type="PANTHER" id="PTHR33406:SF13">
    <property type="entry name" value="MEMBRANE PROTEIN YDFJ"/>
    <property type="match status" value="1"/>
</dbReference>
<dbReference type="Pfam" id="PF03176">
    <property type="entry name" value="MMPL"/>
    <property type="match status" value="2"/>
</dbReference>
<feature type="transmembrane region" description="Helical" evidence="6">
    <location>
        <begin position="372"/>
        <end position="391"/>
    </location>
</feature>
<accession>H2J4A5</accession>
<evidence type="ECO:0000256" key="5">
    <source>
        <dbReference type="ARBA" id="ARBA00023136"/>
    </source>
</evidence>
<keyword evidence="4 6" id="KW-1133">Transmembrane helix</keyword>
<evidence type="ECO:0000259" key="7">
    <source>
        <dbReference type="PROSITE" id="PS50156"/>
    </source>
</evidence>
<feature type="transmembrane region" description="Helical" evidence="6">
    <location>
        <begin position="15"/>
        <end position="35"/>
    </location>
</feature>
<name>H2J4A5_MARPK</name>
<keyword evidence="5 6" id="KW-0472">Membrane</keyword>
<dbReference type="InterPro" id="IPR000731">
    <property type="entry name" value="SSD"/>
</dbReference>
<gene>
    <name evidence="8" type="ordered locus">Marpi_1526</name>
</gene>
<feature type="transmembrane region" description="Helical" evidence="6">
    <location>
        <begin position="556"/>
        <end position="574"/>
    </location>
</feature>
<feature type="transmembrane region" description="Helical" evidence="6">
    <location>
        <begin position="219"/>
        <end position="241"/>
    </location>
</feature>
<sequence>MERYVDFIRNHRKGLSILLAIINIVALIGLFRIRLNVDMKTFLPTDSAYLTTYDEIEKKYDLSDQLIVMFELNKDPLKDINTYKKLWQLQRELEEIDGVNFISSLFPENLPGYNIKNADEITENFIKKIDSIEMFKDKFLREKNGKYYTLFTIPLKTEDFKVVNEIEKKLEGINHYGAGTVYFTKKLFDYLFNLYIYLPPLAFIIMLIIFSLQLGSKKAAFFSVIPAGMGSLWTLGLMGWYGKELTIASVLVPIFTIIMGSADGMHFLTHYIEYIERGLNKRTAVIETLKSTGIAMIMTTVTTIIGFISMVFINSNMMKEMGIWTSFGIGFAGIATLYILPLIIFGNVELKRKRTHVFDVSFVKKYWNIKGVYIYIIFILIFGYLITNITIKFDQISMFKRYTKVRKDYEKLSSVFDFNIPIMVDFGTIREPLDKIYLNEMGSLKETLKDKIYDFTYPQEFLDVMGRELYNFKMYPNALQILIMKKGLKNNPLFDLVKNRDYLAIITPKDNSEETLKEIENDVLKLKDKKIFKSINITGMPFVFNEMNTTVLHSQISSLIISVVFVFLSLFVIVRSLKISFFGILPLFGALIIEFGVMALFKIPLNIISALMSNITIGIGIDYAIHMIGTYGYYKSRSENPIEETFNVVQKPIMANAIGLSLGLSILNLSPFTFHSHLSVIMWFGMLSASMFTLILLPYFFRRFDIK</sequence>
<organism evidence="8 9">
    <name type="scientific">Marinitoga piezophila (strain DSM 14283 / JCM 11233 / KA3)</name>
    <dbReference type="NCBI Taxonomy" id="443254"/>
    <lineage>
        <taxon>Bacteria</taxon>
        <taxon>Thermotogati</taxon>
        <taxon>Thermotogota</taxon>
        <taxon>Thermotogae</taxon>
        <taxon>Petrotogales</taxon>
        <taxon>Petrotogaceae</taxon>
        <taxon>Marinitoga</taxon>
    </lineage>
</organism>
<keyword evidence="9" id="KW-1185">Reference proteome</keyword>
<evidence type="ECO:0000256" key="6">
    <source>
        <dbReference type="SAM" id="Phobius"/>
    </source>
</evidence>
<dbReference type="PROSITE" id="PS50156">
    <property type="entry name" value="SSD"/>
    <property type="match status" value="1"/>
</dbReference>
<feature type="transmembrane region" description="Helical" evidence="6">
    <location>
        <begin position="194"/>
        <end position="212"/>
    </location>
</feature>
<feature type="transmembrane region" description="Helical" evidence="6">
    <location>
        <begin position="293"/>
        <end position="315"/>
    </location>
</feature>
<dbReference type="InterPro" id="IPR050545">
    <property type="entry name" value="Mycobact_MmpL"/>
</dbReference>
<feature type="transmembrane region" description="Helical" evidence="6">
    <location>
        <begin position="321"/>
        <end position="345"/>
    </location>
</feature>
<dbReference type="GO" id="GO:0005886">
    <property type="term" value="C:plasma membrane"/>
    <property type="evidence" value="ECO:0007669"/>
    <property type="project" value="UniProtKB-SubCell"/>
</dbReference>
<feature type="transmembrane region" description="Helical" evidence="6">
    <location>
        <begin position="680"/>
        <end position="701"/>
    </location>
</feature>
<evidence type="ECO:0000313" key="9">
    <source>
        <dbReference type="Proteomes" id="UP000007161"/>
    </source>
</evidence>
<dbReference type="RefSeq" id="WP_014296991.1">
    <property type="nucleotide sequence ID" value="NC_016751.1"/>
</dbReference>
<keyword evidence="2" id="KW-1003">Cell membrane</keyword>
<evidence type="ECO:0000256" key="4">
    <source>
        <dbReference type="ARBA" id="ARBA00022989"/>
    </source>
</evidence>
<feature type="transmembrane region" description="Helical" evidence="6">
    <location>
        <begin position="653"/>
        <end position="674"/>
    </location>
</feature>
<protein>
    <submittedName>
        <fullName evidence="8">Putative RND superfamily exporter</fullName>
    </submittedName>
</protein>
<evidence type="ECO:0000313" key="8">
    <source>
        <dbReference type="EMBL" id="AEX85920.1"/>
    </source>
</evidence>